<accession>A0A6A5GAE9</accession>
<organism evidence="2 3">
    <name type="scientific">Caenorhabditis remanei</name>
    <name type="common">Caenorhabditis vulgaris</name>
    <dbReference type="NCBI Taxonomy" id="31234"/>
    <lineage>
        <taxon>Eukaryota</taxon>
        <taxon>Metazoa</taxon>
        <taxon>Ecdysozoa</taxon>
        <taxon>Nematoda</taxon>
        <taxon>Chromadorea</taxon>
        <taxon>Rhabditida</taxon>
        <taxon>Rhabditina</taxon>
        <taxon>Rhabditomorpha</taxon>
        <taxon>Rhabditoidea</taxon>
        <taxon>Rhabditidae</taxon>
        <taxon>Peloderinae</taxon>
        <taxon>Caenorhabditis</taxon>
    </lineage>
</organism>
<dbReference type="KEGG" id="crq:GCK72_018159"/>
<evidence type="ECO:0000313" key="3">
    <source>
        <dbReference type="Proteomes" id="UP000483820"/>
    </source>
</evidence>
<name>A0A6A5GAE9_CAERE</name>
<proteinExistence type="predicted"/>
<dbReference type="EMBL" id="WUAV01000005">
    <property type="protein sequence ID" value="KAF1751605.1"/>
    <property type="molecule type" value="Genomic_DNA"/>
</dbReference>
<sequence>MITTEEPAMLDRFFSSFDSLSPRSRRVVTGDSDPQKPSTRNVSNIPKIPKVTGAASTKITLIFSGAFIIGQYVAHKGADYLEHYYDFRGSTDPDD</sequence>
<dbReference type="Proteomes" id="UP000483820">
    <property type="component" value="Chromosome V"/>
</dbReference>
<gene>
    <name evidence="2" type="ORF">GCK72_018159</name>
</gene>
<protein>
    <recommendedName>
        <fullName evidence="4">Essential MCU regulator, mitochondrial</fullName>
    </recommendedName>
</protein>
<evidence type="ECO:0000313" key="2">
    <source>
        <dbReference type="EMBL" id="KAF1751605.1"/>
    </source>
</evidence>
<dbReference type="AlphaFoldDB" id="A0A6A5GAE9"/>
<feature type="region of interest" description="Disordered" evidence="1">
    <location>
        <begin position="23"/>
        <end position="45"/>
    </location>
</feature>
<comment type="caution">
    <text evidence="2">The sequence shown here is derived from an EMBL/GenBank/DDBJ whole genome shotgun (WGS) entry which is preliminary data.</text>
</comment>
<dbReference type="RefSeq" id="XP_053581335.1">
    <property type="nucleotide sequence ID" value="XM_053732422.1"/>
</dbReference>
<evidence type="ECO:0000256" key="1">
    <source>
        <dbReference type="SAM" id="MobiDB-lite"/>
    </source>
</evidence>
<feature type="compositionally biased region" description="Polar residues" evidence="1">
    <location>
        <begin position="35"/>
        <end position="44"/>
    </location>
</feature>
<dbReference type="GeneID" id="78776636"/>
<reference evidence="2 3" key="1">
    <citation type="submission" date="2019-12" db="EMBL/GenBank/DDBJ databases">
        <title>Chromosome-level assembly of the Caenorhabditis remanei genome.</title>
        <authorList>
            <person name="Teterina A.A."/>
            <person name="Willis J.H."/>
            <person name="Phillips P.C."/>
        </authorList>
    </citation>
    <scope>NUCLEOTIDE SEQUENCE [LARGE SCALE GENOMIC DNA]</scope>
    <source>
        <strain evidence="2 3">PX506</strain>
        <tissue evidence="2">Whole organism</tissue>
    </source>
</reference>
<dbReference type="CTD" id="78776636"/>
<evidence type="ECO:0008006" key="4">
    <source>
        <dbReference type="Google" id="ProtNLM"/>
    </source>
</evidence>